<evidence type="ECO:0000313" key="8">
    <source>
        <dbReference type="Proteomes" id="UP000727407"/>
    </source>
</evidence>
<keyword evidence="4 5" id="KW-0472">Membrane</keyword>
<dbReference type="OrthoDB" id="9892611at2759"/>
<gene>
    <name evidence="7" type="ORF">DAT39_018390</name>
</gene>
<name>A0A8J4TU77_CLAMG</name>
<organism evidence="7 8">
    <name type="scientific">Clarias magur</name>
    <name type="common">Asian catfish</name>
    <name type="synonym">Macropteronotus magur</name>
    <dbReference type="NCBI Taxonomy" id="1594786"/>
    <lineage>
        <taxon>Eukaryota</taxon>
        <taxon>Metazoa</taxon>
        <taxon>Chordata</taxon>
        <taxon>Craniata</taxon>
        <taxon>Vertebrata</taxon>
        <taxon>Euteleostomi</taxon>
        <taxon>Actinopterygii</taxon>
        <taxon>Neopterygii</taxon>
        <taxon>Teleostei</taxon>
        <taxon>Ostariophysi</taxon>
        <taxon>Siluriformes</taxon>
        <taxon>Clariidae</taxon>
        <taxon>Clarias</taxon>
    </lineage>
</organism>
<dbReference type="PANTHER" id="PTHR23112:SF36">
    <property type="entry name" value="SI:DKEY-30C15.2 PROTEIN"/>
    <property type="match status" value="1"/>
</dbReference>
<evidence type="ECO:0000256" key="1">
    <source>
        <dbReference type="ARBA" id="ARBA00004141"/>
    </source>
</evidence>
<comment type="caution">
    <text evidence="7">The sequence shown here is derived from an EMBL/GenBank/DDBJ whole genome shotgun (WGS) entry which is preliminary data.</text>
</comment>
<dbReference type="InterPro" id="IPR017452">
    <property type="entry name" value="GPCR_Rhodpsn_7TM"/>
</dbReference>
<comment type="subcellular location">
    <subcellularLocation>
        <location evidence="1">Membrane</location>
        <topology evidence="1">Multi-pass membrane protein</topology>
    </subcellularLocation>
</comment>
<accession>A0A8J4TU77</accession>
<dbReference type="GO" id="GO:0004930">
    <property type="term" value="F:G protein-coupled receptor activity"/>
    <property type="evidence" value="ECO:0007669"/>
    <property type="project" value="TreeGrafter"/>
</dbReference>
<feature type="transmembrane region" description="Helical" evidence="5">
    <location>
        <begin position="12"/>
        <end position="39"/>
    </location>
</feature>
<dbReference type="Proteomes" id="UP000727407">
    <property type="component" value="Unassembled WGS sequence"/>
</dbReference>
<dbReference type="Gene3D" id="1.20.1070.10">
    <property type="entry name" value="Rhodopsin 7-helix transmembrane proteins"/>
    <property type="match status" value="1"/>
</dbReference>
<feature type="transmembrane region" description="Helical" evidence="5">
    <location>
        <begin position="51"/>
        <end position="75"/>
    </location>
</feature>
<feature type="transmembrane region" description="Helical" evidence="5">
    <location>
        <begin position="142"/>
        <end position="158"/>
    </location>
</feature>
<evidence type="ECO:0000256" key="5">
    <source>
        <dbReference type="SAM" id="Phobius"/>
    </source>
</evidence>
<evidence type="ECO:0000256" key="3">
    <source>
        <dbReference type="ARBA" id="ARBA00022989"/>
    </source>
</evidence>
<keyword evidence="3 5" id="KW-1133">Transmembrane helix</keyword>
<evidence type="ECO:0000259" key="6">
    <source>
        <dbReference type="PROSITE" id="PS50262"/>
    </source>
</evidence>
<keyword evidence="2 5" id="KW-0812">Transmembrane</keyword>
<evidence type="ECO:0000256" key="4">
    <source>
        <dbReference type="ARBA" id="ARBA00023136"/>
    </source>
</evidence>
<evidence type="ECO:0000313" key="7">
    <source>
        <dbReference type="EMBL" id="KAF5891906.1"/>
    </source>
</evidence>
<sequence>MSSSGGLTDAELTALSSVYVSCLSCSLIGSCSVFITSIVKRKNLHEQAKPLIQLALADLLASLCLSFTALINFLRSGAVWSGEVVCSAGLALSLTFFYISFLLVMVYACESAHSVQGWREEDEGVVTCQLIPRCHRRRRIDLLYTLVWLLPLIGYVIYTRTVSFPLMSLTPSHPASGNSVWTNTHFCNSCILFLQLHLNDDELCPTVDLQHTKFIRIFTLTSVLFVLISCTVTYWRLEVRLRRYDQQGVRQAERIWSSARYMILVIIFCWTPALLLIGLSFAFSKTETLFPLFIVQ</sequence>
<keyword evidence="8" id="KW-1185">Reference proteome</keyword>
<dbReference type="GO" id="GO:0007189">
    <property type="term" value="P:adenylate cyclase-activating G protein-coupled receptor signaling pathway"/>
    <property type="evidence" value="ECO:0007669"/>
    <property type="project" value="TreeGrafter"/>
</dbReference>
<dbReference type="SUPFAM" id="SSF81321">
    <property type="entry name" value="Family A G protein-coupled receptor-like"/>
    <property type="match status" value="1"/>
</dbReference>
<dbReference type="GO" id="GO:0005886">
    <property type="term" value="C:plasma membrane"/>
    <property type="evidence" value="ECO:0007669"/>
    <property type="project" value="TreeGrafter"/>
</dbReference>
<feature type="transmembrane region" description="Helical" evidence="5">
    <location>
        <begin position="215"/>
        <end position="237"/>
    </location>
</feature>
<feature type="domain" description="G-protein coupled receptors family 1 profile" evidence="6">
    <location>
        <begin position="29"/>
        <end position="296"/>
    </location>
</feature>
<dbReference type="PROSITE" id="PS50262">
    <property type="entry name" value="G_PROTEIN_RECEP_F1_2"/>
    <property type="match status" value="1"/>
</dbReference>
<reference evidence="7" key="1">
    <citation type="submission" date="2020-07" db="EMBL/GenBank/DDBJ databases">
        <title>Clarias magur genome sequencing, assembly and annotation.</title>
        <authorList>
            <person name="Kushwaha B."/>
            <person name="Kumar R."/>
            <person name="Das P."/>
            <person name="Joshi C.G."/>
            <person name="Kumar D."/>
            <person name="Nagpure N.S."/>
            <person name="Pandey M."/>
            <person name="Agarwal S."/>
            <person name="Srivastava S."/>
            <person name="Singh M."/>
            <person name="Sahoo L."/>
            <person name="Jayasankar P."/>
            <person name="Meher P.K."/>
            <person name="Koringa P.G."/>
            <person name="Iquebal M.A."/>
            <person name="Das S.P."/>
            <person name="Bit A."/>
            <person name="Patnaik S."/>
            <person name="Patel N."/>
            <person name="Shah T.M."/>
            <person name="Hinsu A."/>
            <person name="Jena J.K."/>
        </authorList>
    </citation>
    <scope>NUCLEOTIDE SEQUENCE</scope>
    <source>
        <strain evidence="7">CIFAMagur01</strain>
        <tissue evidence="7">Testis</tissue>
    </source>
</reference>
<dbReference type="EMBL" id="QNUK01000543">
    <property type="protein sequence ID" value="KAF5891906.1"/>
    <property type="molecule type" value="Genomic_DNA"/>
</dbReference>
<feature type="transmembrane region" description="Helical" evidence="5">
    <location>
        <begin position="87"/>
        <end position="109"/>
    </location>
</feature>
<feature type="non-terminal residue" evidence="7">
    <location>
        <position position="1"/>
    </location>
</feature>
<dbReference type="AlphaFoldDB" id="A0A8J4TU77"/>
<dbReference type="PANTHER" id="PTHR23112">
    <property type="entry name" value="G PROTEIN-COUPLED RECEPTOR 157-RELATED"/>
    <property type="match status" value="1"/>
</dbReference>
<protein>
    <submittedName>
        <fullName evidence="7">Transmembrane protein</fullName>
    </submittedName>
</protein>
<evidence type="ECO:0000256" key="2">
    <source>
        <dbReference type="ARBA" id="ARBA00022692"/>
    </source>
</evidence>
<feature type="transmembrane region" description="Helical" evidence="5">
    <location>
        <begin position="258"/>
        <end position="283"/>
    </location>
</feature>
<proteinExistence type="predicted"/>